<dbReference type="InterPro" id="IPR036908">
    <property type="entry name" value="RlpA-like_sf"/>
</dbReference>
<organism evidence="1">
    <name type="scientific">Caudovirales sp. ctIZM3</name>
    <dbReference type="NCBI Taxonomy" id="2827633"/>
    <lineage>
        <taxon>Viruses</taxon>
        <taxon>Duplodnaviria</taxon>
        <taxon>Heunggongvirae</taxon>
        <taxon>Uroviricota</taxon>
        <taxon>Caudoviricetes</taxon>
    </lineage>
</organism>
<proteinExistence type="predicted"/>
<dbReference type="EMBL" id="BK032770">
    <property type="protein sequence ID" value="DAF59439.1"/>
    <property type="molecule type" value="Genomic_DNA"/>
</dbReference>
<accession>A0A8S5T8Y5</accession>
<dbReference type="Gene3D" id="2.40.40.10">
    <property type="entry name" value="RlpA-like domain"/>
    <property type="match status" value="1"/>
</dbReference>
<protein>
    <submittedName>
        <fullName evidence="1">Lytic transglycosylase</fullName>
    </submittedName>
</protein>
<reference evidence="1" key="1">
    <citation type="journal article" date="2021" name="Proc. Natl. Acad. Sci. U.S.A.">
        <title>A Catalog of Tens of Thousands of Viruses from Human Metagenomes Reveals Hidden Associations with Chronic Diseases.</title>
        <authorList>
            <person name="Tisza M.J."/>
            <person name="Buck C.B."/>
        </authorList>
    </citation>
    <scope>NUCLEOTIDE SEQUENCE</scope>
    <source>
        <strain evidence="1">CtIZM3</strain>
    </source>
</reference>
<dbReference type="CDD" id="cd14667">
    <property type="entry name" value="3D_containing_proteins"/>
    <property type="match status" value="1"/>
</dbReference>
<name>A0A8S5T8Y5_9CAUD</name>
<evidence type="ECO:0000313" key="1">
    <source>
        <dbReference type="EMBL" id="DAF59439.1"/>
    </source>
</evidence>
<dbReference type="InterPro" id="IPR059180">
    <property type="entry name" value="3D_YorM"/>
</dbReference>
<sequence length="123" mass="13625">MFNLPVLMLVVCTAYTPAFDECGKTDGITASGHKATQGVTVASDSLPLGTEVVIDGHTYTVQDRFGAGHGVHRMDIFMDTKEDAFKFGRRVKVVEIKEKKIDERKTQGSLLDSSWRGSYFPYC</sequence>